<feature type="domain" description="Methyltransferase" evidence="2">
    <location>
        <begin position="47"/>
        <end position="137"/>
    </location>
</feature>
<proteinExistence type="predicted"/>
<evidence type="ECO:0000259" key="2">
    <source>
        <dbReference type="Pfam" id="PF13649"/>
    </source>
</evidence>
<evidence type="ECO:0000256" key="1">
    <source>
        <dbReference type="ARBA" id="ARBA00022679"/>
    </source>
</evidence>
<keyword evidence="4" id="KW-1185">Reference proteome</keyword>
<dbReference type="CDD" id="cd02440">
    <property type="entry name" value="AdoMet_MTases"/>
    <property type="match status" value="1"/>
</dbReference>
<dbReference type="InterPro" id="IPR029063">
    <property type="entry name" value="SAM-dependent_MTases_sf"/>
</dbReference>
<evidence type="ECO:0000313" key="4">
    <source>
        <dbReference type="Proteomes" id="UP000175669"/>
    </source>
</evidence>
<dbReference type="OrthoDB" id="9791837at2"/>
<reference evidence="4" key="1">
    <citation type="submission" date="2016-07" db="EMBL/GenBank/DDBJ databases">
        <authorList>
            <person name="Florea S."/>
            <person name="Webb J.S."/>
            <person name="Jaromczyk J."/>
            <person name="Schardl C.L."/>
        </authorList>
    </citation>
    <scope>NUCLEOTIDE SEQUENCE [LARGE SCALE GENOMIC DNA]</scope>
    <source>
        <strain evidence="4">KCTC 42131</strain>
    </source>
</reference>
<dbReference type="Pfam" id="PF13649">
    <property type="entry name" value="Methyltransf_25"/>
    <property type="match status" value="1"/>
</dbReference>
<dbReference type="Proteomes" id="UP000175669">
    <property type="component" value="Unassembled WGS sequence"/>
</dbReference>
<sequence>MQNQANLYAELADYYDQFCAEVDYAGQCAFAVRVFEAFACSGGRNYLDLACGTGQHLQVMAQSGFVAEGLDNSAAMLAQARSRCPEARLLLCDLAAFDETQCYDLITCFLYSIHYSHPLAHFADTLKRAWQALKPGGVFIFNVVDANGARQQHSVVTRVQQGDAQLTFRSGWHYQGHGDVLDLRLSITRTGTGQSQTWHDHHVMTATTLSDLNTQLQLLGFDVTLLEHDYDRLTPWAGHSFNAIVVACKPVV</sequence>
<dbReference type="EMBL" id="MASR01000001">
    <property type="protein sequence ID" value="OFE12287.1"/>
    <property type="molecule type" value="Genomic_DNA"/>
</dbReference>
<evidence type="ECO:0000313" key="3">
    <source>
        <dbReference type="EMBL" id="OFE12287.1"/>
    </source>
</evidence>
<accession>A0A1E8CJ52</accession>
<keyword evidence="1" id="KW-0808">Transferase</keyword>
<dbReference type="STRING" id="1524254.PHACT_03345"/>
<dbReference type="Gene3D" id="2.20.130.10">
    <property type="entry name" value="CAC2371-like domains"/>
    <property type="match status" value="1"/>
</dbReference>
<name>A0A1E8CJ52_9GAMM</name>
<comment type="caution">
    <text evidence="3">The sequence shown here is derived from an EMBL/GenBank/DDBJ whole genome shotgun (WGS) entry which is preliminary data.</text>
</comment>
<dbReference type="SUPFAM" id="SSF53335">
    <property type="entry name" value="S-adenosyl-L-methionine-dependent methyltransferases"/>
    <property type="match status" value="1"/>
</dbReference>
<protein>
    <recommendedName>
        <fullName evidence="2">Methyltransferase domain-containing protein</fullName>
    </recommendedName>
</protein>
<dbReference type="RefSeq" id="WP_070115910.1">
    <property type="nucleotide sequence ID" value="NZ_MASR01000001.1"/>
</dbReference>
<dbReference type="PANTHER" id="PTHR43861">
    <property type="entry name" value="TRANS-ACONITATE 2-METHYLTRANSFERASE-RELATED"/>
    <property type="match status" value="1"/>
</dbReference>
<organism evidence="3 4">
    <name type="scientific">Pseudohongiella acticola</name>
    <dbReference type="NCBI Taxonomy" id="1524254"/>
    <lineage>
        <taxon>Bacteria</taxon>
        <taxon>Pseudomonadati</taxon>
        <taxon>Pseudomonadota</taxon>
        <taxon>Gammaproteobacteria</taxon>
        <taxon>Pseudomonadales</taxon>
        <taxon>Pseudohongiellaceae</taxon>
        <taxon>Pseudohongiella</taxon>
    </lineage>
</organism>
<dbReference type="AlphaFoldDB" id="A0A1E8CJ52"/>
<dbReference type="InterPro" id="IPR041698">
    <property type="entry name" value="Methyltransf_25"/>
</dbReference>
<dbReference type="GO" id="GO:0016740">
    <property type="term" value="F:transferase activity"/>
    <property type="evidence" value="ECO:0007669"/>
    <property type="project" value="UniProtKB-KW"/>
</dbReference>
<gene>
    <name evidence="3" type="ORF">PHACT_03345</name>
</gene>
<dbReference type="Gene3D" id="3.40.50.150">
    <property type="entry name" value="Vaccinia Virus protein VP39"/>
    <property type="match status" value="1"/>
</dbReference>